<accession>A0A8D8C8Q3</accession>
<sequence length="115" mass="12401">MCVIDSAASDLPSNLPRNGQRERQGHVAVVTTRFPSLGVTRHCSGIVKAIAIHRGAAAAAGPFGQNESEYGTELFREEFFEWLVVLVAQADHLGPVLHRAEHLRVGLEDVHGGHG</sequence>
<organism evidence="2">
    <name type="scientific">Culex pipiens</name>
    <name type="common">House mosquito</name>
    <dbReference type="NCBI Taxonomy" id="7175"/>
    <lineage>
        <taxon>Eukaryota</taxon>
        <taxon>Metazoa</taxon>
        <taxon>Ecdysozoa</taxon>
        <taxon>Arthropoda</taxon>
        <taxon>Hexapoda</taxon>
        <taxon>Insecta</taxon>
        <taxon>Pterygota</taxon>
        <taxon>Neoptera</taxon>
        <taxon>Endopterygota</taxon>
        <taxon>Diptera</taxon>
        <taxon>Nematocera</taxon>
        <taxon>Culicoidea</taxon>
        <taxon>Culicidae</taxon>
        <taxon>Culicinae</taxon>
        <taxon>Culicini</taxon>
        <taxon>Culex</taxon>
        <taxon>Culex</taxon>
    </lineage>
</organism>
<evidence type="ECO:0000256" key="1">
    <source>
        <dbReference type="SAM" id="MobiDB-lite"/>
    </source>
</evidence>
<name>A0A8D8C8Q3_CULPI</name>
<dbReference type="EMBL" id="HBUE01113815">
    <property type="protein sequence ID" value="CAG6489954.1"/>
    <property type="molecule type" value="Transcribed_RNA"/>
</dbReference>
<proteinExistence type="predicted"/>
<dbReference type="AlphaFoldDB" id="A0A8D8C8Q3"/>
<reference evidence="2" key="1">
    <citation type="submission" date="2021-05" db="EMBL/GenBank/DDBJ databases">
        <authorList>
            <person name="Alioto T."/>
            <person name="Alioto T."/>
            <person name="Gomez Garrido J."/>
        </authorList>
    </citation>
    <scope>NUCLEOTIDE SEQUENCE</scope>
</reference>
<evidence type="ECO:0000313" key="2">
    <source>
        <dbReference type="EMBL" id="CAG6489954.1"/>
    </source>
</evidence>
<feature type="region of interest" description="Disordered" evidence="1">
    <location>
        <begin position="1"/>
        <end position="22"/>
    </location>
</feature>
<protein>
    <submittedName>
        <fullName evidence="2">(northern house mosquito) hypothetical protein</fullName>
    </submittedName>
</protein>